<sequence>MKIYTIIRSAFTKLTNIFIIDEFEDRKSFTNAVKFGHSARLRISDDKTMKLIDLYEKEECLWNVSSESYKNRLERHLAVRRIAEKVKIKRFTSLDVIMKLSNLRNSYCQELKKIADSVSAGENPPYRPKVFWFKKMNSFLRPHLNPQLQTGDLLPDNVCVKKEPIEQELSVKLSNPEDVFVEDSNYSSESEGSEEDALLTKRSRNSSTVSKRPENPIEESQEDPNDLPRMMKDISSHILKTNQKMDSFDSFGTYVASMMRSMPVQKAVEVQLRIVEMLVSAKNGQTLINFNF</sequence>
<evidence type="ECO:0000256" key="1">
    <source>
        <dbReference type="SAM" id="MobiDB-lite"/>
    </source>
</evidence>
<feature type="compositionally biased region" description="Acidic residues" evidence="1">
    <location>
        <begin position="216"/>
        <end position="225"/>
    </location>
</feature>
<evidence type="ECO:0000259" key="2">
    <source>
        <dbReference type="PROSITE" id="PS51029"/>
    </source>
</evidence>
<dbReference type="RefSeq" id="XP_023950107.1">
    <property type="nucleotide sequence ID" value="XM_024094339.2"/>
</dbReference>
<protein>
    <submittedName>
        <fullName evidence="4">Uncharacterized protein LOC112054522</fullName>
    </submittedName>
</protein>
<dbReference type="AlphaFoldDB" id="A0A6J1NXV0"/>
<dbReference type="SMART" id="SM00595">
    <property type="entry name" value="MADF"/>
    <property type="match status" value="1"/>
</dbReference>
<dbReference type="InterPro" id="IPR006578">
    <property type="entry name" value="MADF-dom"/>
</dbReference>
<dbReference type="OrthoDB" id="6577442at2759"/>
<feature type="region of interest" description="Disordered" evidence="1">
    <location>
        <begin position="182"/>
        <end position="229"/>
    </location>
</feature>
<dbReference type="PANTHER" id="PTHR21505:SF8">
    <property type="entry name" value="DPT-YFP REPRESSOR BY OVEREXPRESSION, ISOFORM D-RELATED"/>
    <property type="match status" value="1"/>
</dbReference>
<dbReference type="PANTHER" id="PTHR21505">
    <property type="entry name" value="MADF DOMAIN-CONTAINING PROTEIN-RELATED"/>
    <property type="match status" value="1"/>
</dbReference>
<feature type="domain" description="MADF" evidence="2">
    <location>
        <begin position="50"/>
        <end position="145"/>
    </location>
</feature>
<dbReference type="GeneID" id="112054522"/>
<dbReference type="Proteomes" id="UP001652582">
    <property type="component" value="Chromosome 19"/>
</dbReference>
<evidence type="ECO:0000313" key="4">
    <source>
        <dbReference type="RefSeq" id="XP_023950107.1"/>
    </source>
</evidence>
<dbReference type="PROSITE" id="PS51029">
    <property type="entry name" value="MADF"/>
    <property type="match status" value="1"/>
</dbReference>
<dbReference type="KEGG" id="bany:112054522"/>
<organism evidence="3 4">
    <name type="scientific">Bicyclus anynana</name>
    <name type="common">Squinting bush brown butterfly</name>
    <dbReference type="NCBI Taxonomy" id="110368"/>
    <lineage>
        <taxon>Eukaryota</taxon>
        <taxon>Metazoa</taxon>
        <taxon>Ecdysozoa</taxon>
        <taxon>Arthropoda</taxon>
        <taxon>Hexapoda</taxon>
        <taxon>Insecta</taxon>
        <taxon>Pterygota</taxon>
        <taxon>Neoptera</taxon>
        <taxon>Endopterygota</taxon>
        <taxon>Lepidoptera</taxon>
        <taxon>Glossata</taxon>
        <taxon>Ditrysia</taxon>
        <taxon>Papilionoidea</taxon>
        <taxon>Nymphalidae</taxon>
        <taxon>Satyrinae</taxon>
        <taxon>Satyrini</taxon>
        <taxon>Mycalesina</taxon>
        <taxon>Bicyclus</taxon>
    </lineage>
</organism>
<reference evidence="4" key="1">
    <citation type="submission" date="2025-08" db="UniProtKB">
        <authorList>
            <consortium name="RefSeq"/>
        </authorList>
    </citation>
    <scope>IDENTIFICATION</scope>
</reference>
<name>A0A6J1NXV0_BICAN</name>
<gene>
    <name evidence="4" type="primary">LOC112054522</name>
</gene>
<evidence type="ECO:0000313" key="3">
    <source>
        <dbReference type="Proteomes" id="UP001652582"/>
    </source>
</evidence>
<keyword evidence="3" id="KW-1185">Reference proteome</keyword>
<dbReference type="Pfam" id="PF10545">
    <property type="entry name" value="MADF_DNA_bdg"/>
    <property type="match status" value="1"/>
</dbReference>
<accession>A0A6J1NXV0</accession>
<proteinExistence type="predicted"/>